<dbReference type="InterPro" id="IPR002213">
    <property type="entry name" value="UDP_glucos_trans"/>
</dbReference>
<organism evidence="7 8">
    <name type="scientific">Camellia sinensis var. sinensis</name>
    <name type="common">China tea</name>
    <dbReference type="NCBI Taxonomy" id="542762"/>
    <lineage>
        <taxon>Eukaryota</taxon>
        <taxon>Viridiplantae</taxon>
        <taxon>Streptophyta</taxon>
        <taxon>Embryophyta</taxon>
        <taxon>Tracheophyta</taxon>
        <taxon>Spermatophyta</taxon>
        <taxon>Magnoliopsida</taxon>
        <taxon>eudicotyledons</taxon>
        <taxon>Gunneridae</taxon>
        <taxon>Pentapetalae</taxon>
        <taxon>asterids</taxon>
        <taxon>Ericales</taxon>
        <taxon>Theaceae</taxon>
        <taxon>Camellia</taxon>
    </lineage>
</organism>
<protein>
    <recommendedName>
        <fullName evidence="6">Glycosyltransferase</fullName>
        <ecNumber evidence="6">2.4.1.-</ecNumber>
    </recommendedName>
</protein>
<evidence type="ECO:0000313" key="8">
    <source>
        <dbReference type="Proteomes" id="UP000306102"/>
    </source>
</evidence>
<evidence type="ECO:0000256" key="2">
    <source>
        <dbReference type="ARBA" id="ARBA00022676"/>
    </source>
</evidence>
<keyword evidence="2 5" id="KW-0328">Glycosyltransferase</keyword>
<evidence type="ECO:0000256" key="6">
    <source>
        <dbReference type="RuleBase" id="RU362057"/>
    </source>
</evidence>
<keyword evidence="4" id="KW-0284">Flavonoid biosynthesis</keyword>
<dbReference type="PROSITE" id="PS00375">
    <property type="entry name" value="UDPGT"/>
    <property type="match status" value="1"/>
</dbReference>
<evidence type="ECO:0000313" key="7">
    <source>
        <dbReference type="EMBL" id="THG08639.1"/>
    </source>
</evidence>
<comment type="similarity">
    <text evidence="1 5">Belongs to the UDP-glycosyltransferase family.</text>
</comment>
<dbReference type="SUPFAM" id="SSF53756">
    <property type="entry name" value="UDP-Glycosyltransferase/glycogen phosphorylase"/>
    <property type="match status" value="1"/>
</dbReference>
<dbReference type="AlphaFoldDB" id="A0A4S4DYU4"/>
<comment type="caution">
    <text evidence="7">The sequence shown here is derived from an EMBL/GenBank/DDBJ whole genome shotgun (WGS) entry which is preliminary data.</text>
</comment>
<dbReference type="InterPro" id="IPR035595">
    <property type="entry name" value="UDP_glycos_trans_CS"/>
</dbReference>
<dbReference type="EC" id="2.4.1.-" evidence="6"/>
<evidence type="ECO:0000256" key="5">
    <source>
        <dbReference type="RuleBase" id="RU003718"/>
    </source>
</evidence>
<dbReference type="GO" id="GO:0009813">
    <property type="term" value="P:flavonoid biosynthetic process"/>
    <property type="evidence" value="ECO:0007669"/>
    <property type="project" value="UniProtKB-KW"/>
</dbReference>
<proteinExistence type="inferred from homology"/>
<dbReference type="Proteomes" id="UP000306102">
    <property type="component" value="Unassembled WGS sequence"/>
</dbReference>
<name>A0A4S4DYU4_CAMSN</name>
<evidence type="ECO:0000256" key="4">
    <source>
        <dbReference type="ARBA" id="ARBA00023241"/>
    </source>
</evidence>
<evidence type="ECO:0000256" key="1">
    <source>
        <dbReference type="ARBA" id="ARBA00009995"/>
    </source>
</evidence>
<gene>
    <name evidence="7" type="ORF">TEA_012733</name>
</gene>
<sequence length="599" mass="67031">MAGPLRPELHVSFHRSREARAARALPRGQLFTKIEEFLKKRRGREKEDDGGGRGRWRAGAGSADDRFVLVRAGSADDGGRRRVLVLPTTGSCWFVLVQQLSLRRASAAPPPLVALFLQQTPTTTTDLFQLRLPQTSRPNHRGHRVTIITIPANAQLLHTTISKDSSSGHPISAHTFPFPSKQVGLPDGLDNLFNVYDFDTATKIHTGMHLLREKIEQFITANPPDCIFSDMFHPWTADLAIKLRIPRIVFPATCIFAMSLKDSMRKPDSPHLSVQSDDEPFLIPGLPHPITMTKSELPDYVRTPNGYTQLMEQFREAELKSYGVLVNNFYELESDYCEHYKKIMGHKVFHVGPAALIHRNAAEQADRVHKAVVGEHECLSFLNSKKPNSVLYVCFGSACIFPSDQLMELASGIEASGHQFIWVVFGKEENENEEEKNKWLPKGFEERTKGKGMIIRGWAPQVLILDHPSVGGFLTHCGWNSVIEGVSAGLPLITWPLYAEHFYNEKLVTQVLGVGVEVGKKDWNLWIDAGKNLVRTENIEAAVRRVMDGGDAAVMMRKKAKMLGEMAQKAVKEGGSSHTNLTVLIEELEQLRDQRANDV</sequence>
<reference evidence="7 8" key="1">
    <citation type="journal article" date="2018" name="Proc. Natl. Acad. Sci. U.S.A.">
        <title>Draft genome sequence of Camellia sinensis var. sinensis provides insights into the evolution of the tea genome and tea quality.</title>
        <authorList>
            <person name="Wei C."/>
            <person name="Yang H."/>
            <person name="Wang S."/>
            <person name="Zhao J."/>
            <person name="Liu C."/>
            <person name="Gao L."/>
            <person name="Xia E."/>
            <person name="Lu Y."/>
            <person name="Tai Y."/>
            <person name="She G."/>
            <person name="Sun J."/>
            <person name="Cao H."/>
            <person name="Tong W."/>
            <person name="Gao Q."/>
            <person name="Li Y."/>
            <person name="Deng W."/>
            <person name="Jiang X."/>
            <person name="Wang W."/>
            <person name="Chen Q."/>
            <person name="Zhang S."/>
            <person name="Li H."/>
            <person name="Wu J."/>
            <person name="Wang P."/>
            <person name="Li P."/>
            <person name="Shi C."/>
            <person name="Zheng F."/>
            <person name="Jian J."/>
            <person name="Huang B."/>
            <person name="Shan D."/>
            <person name="Shi M."/>
            <person name="Fang C."/>
            <person name="Yue Y."/>
            <person name="Li F."/>
            <person name="Li D."/>
            <person name="Wei S."/>
            <person name="Han B."/>
            <person name="Jiang C."/>
            <person name="Yin Y."/>
            <person name="Xia T."/>
            <person name="Zhang Z."/>
            <person name="Bennetzen J.L."/>
            <person name="Zhao S."/>
            <person name="Wan X."/>
        </authorList>
    </citation>
    <scope>NUCLEOTIDE SEQUENCE [LARGE SCALE GENOMIC DNA]</scope>
    <source>
        <strain evidence="8">cv. Shuchazao</strain>
        <tissue evidence="7">Leaf</tissue>
    </source>
</reference>
<dbReference type="EMBL" id="SDRB02009218">
    <property type="protein sequence ID" value="THG08639.1"/>
    <property type="molecule type" value="Genomic_DNA"/>
</dbReference>
<dbReference type="Gene3D" id="3.40.50.2000">
    <property type="entry name" value="Glycogen Phosphorylase B"/>
    <property type="match status" value="2"/>
</dbReference>
<dbReference type="STRING" id="542762.A0A4S4DYU4"/>
<dbReference type="FunFam" id="3.40.50.2000:FF:000047">
    <property type="entry name" value="Glycosyltransferase"/>
    <property type="match status" value="1"/>
</dbReference>
<dbReference type="CDD" id="cd03784">
    <property type="entry name" value="GT1_Gtf-like"/>
    <property type="match status" value="1"/>
</dbReference>
<accession>A0A4S4DYU4</accession>
<dbReference type="PANTHER" id="PTHR48047:SF45">
    <property type="entry name" value="SCOPOLETIN GLUCOSYLTRANSFERASE-LIKE"/>
    <property type="match status" value="1"/>
</dbReference>
<keyword evidence="3 5" id="KW-0808">Transferase</keyword>
<dbReference type="PANTHER" id="PTHR48047">
    <property type="entry name" value="GLYCOSYLTRANSFERASE"/>
    <property type="match status" value="1"/>
</dbReference>
<dbReference type="GO" id="GO:0035251">
    <property type="term" value="F:UDP-glucosyltransferase activity"/>
    <property type="evidence" value="ECO:0007669"/>
    <property type="project" value="TreeGrafter"/>
</dbReference>
<evidence type="ECO:0000256" key="3">
    <source>
        <dbReference type="ARBA" id="ARBA00022679"/>
    </source>
</evidence>
<dbReference type="Pfam" id="PF00201">
    <property type="entry name" value="UDPGT"/>
    <property type="match status" value="1"/>
</dbReference>
<keyword evidence="8" id="KW-1185">Reference proteome</keyword>